<dbReference type="RefSeq" id="WP_152577287.1">
    <property type="nucleotide sequence ID" value="NZ_JAATJI010000001.1"/>
</dbReference>
<dbReference type="Proteomes" id="UP000481327">
    <property type="component" value="Unassembled WGS sequence"/>
</dbReference>
<dbReference type="SMART" id="SM01230">
    <property type="entry name" value="Gln-synt_C"/>
    <property type="match status" value="1"/>
</dbReference>
<evidence type="ECO:0000259" key="9">
    <source>
        <dbReference type="PROSITE" id="PS51986"/>
    </source>
</evidence>
<comment type="similarity">
    <text evidence="7 8">Belongs to the glutamine synthetase family.</text>
</comment>
<evidence type="ECO:0000256" key="8">
    <source>
        <dbReference type="RuleBase" id="RU000384"/>
    </source>
</evidence>
<gene>
    <name evidence="11" type="ORF">F3168_06135</name>
</gene>
<dbReference type="Gene3D" id="3.10.20.70">
    <property type="entry name" value="Glutamine synthetase, N-terminal domain"/>
    <property type="match status" value="1"/>
</dbReference>
<evidence type="ECO:0000313" key="12">
    <source>
        <dbReference type="Proteomes" id="UP000481327"/>
    </source>
</evidence>
<keyword evidence="4" id="KW-0547">Nucleotide-binding</keyword>
<dbReference type="GO" id="GO:0005524">
    <property type="term" value="F:ATP binding"/>
    <property type="evidence" value="ECO:0007669"/>
    <property type="project" value="UniProtKB-KW"/>
</dbReference>
<evidence type="ECO:0000259" key="10">
    <source>
        <dbReference type="PROSITE" id="PS51987"/>
    </source>
</evidence>
<accession>A0A7C9GNJ6</accession>
<evidence type="ECO:0000256" key="1">
    <source>
        <dbReference type="ARBA" id="ARBA00001946"/>
    </source>
</evidence>
<dbReference type="InterPro" id="IPR036651">
    <property type="entry name" value="Gln_synt_N_sf"/>
</dbReference>
<dbReference type="GO" id="GO:0006598">
    <property type="term" value="P:polyamine catabolic process"/>
    <property type="evidence" value="ECO:0007669"/>
    <property type="project" value="TreeGrafter"/>
</dbReference>
<reference evidence="11 12" key="1">
    <citation type="submission" date="2019-09" db="EMBL/GenBank/DDBJ databases">
        <title>Polymorphobacter sp. isolated from a lake in China.</title>
        <authorList>
            <person name="Liu Z."/>
        </authorList>
    </citation>
    <scope>NUCLEOTIDE SEQUENCE [LARGE SCALE GENOMIC DNA]</scope>
    <source>
        <strain evidence="11 12">D40P</strain>
    </source>
</reference>
<dbReference type="PANTHER" id="PTHR43785">
    <property type="entry name" value="GAMMA-GLUTAMYLPUTRESCINE SYNTHETASE"/>
    <property type="match status" value="1"/>
</dbReference>
<comment type="cofactor">
    <cofactor evidence="1">
        <name>Mg(2+)</name>
        <dbReference type="ChEBI" id="CHEBI:18420"/>
    </cofactor>
</comment>
<dbReference type="OrthoDB" id="9807095at2"/>
<dbReference type="GO" id="GO:0004356">
    <property type="term" value="F:glutamine synthetase activity"/>
    <property type="evidence" value="ECO:0007669"/>
    <property type="project" value="InterPro"/>
</dbReference>
<keyword evidence="3" id="KW-0436">Ligase</keyword>
<dbReference type="SUPFAM" id="SSF55931">
    <property type="entry name" value="Glutamine synthetase/guanido kinase"/>
    <property type="match status" value="1"/>
</dbReference>
<evidence type="ECO:0000256" key="7">
    <source>
        <dbReference type="PROSITE-ProRule" id="PRU01330"/>
    </source>
</evidence>
<evidence type="ECO:0000256" key="3">
    <source>
        <dbReference type="ARBA" id="ARBA00022598"/>
    </source>
</evidence>
<feature type="domain" description="GS beta-grasp" evidence="9">
    <location>
        <begin position="21"/>
        <end position="116"/>
    </location>
</feature>
<dbReference type="InterPro" id="IPR008147">
    <property type="entry name" value="Gln_synt_N"/>
</dbReference>
<feature type="domain" description="GS catalytic" evidence="10">
    <location>
        <begin position="123"/>
        <end position="457"/>
    </location>
</feature>
<keyword evidence="6" id="KW-0535">Nitrogen fixation</keyword>
<proteinExistence type="inferred from homology"/>
<dbReference type="InterPro" id="IPR008146">
    <property type="entry name" value="Gln_synth_cat_dom"/>
</dbReference>
<dbReference type="Pfam" id="PF00120">
    <property type="entry name" value="Gln-synt_C"/>
    <property type="match status" value="1"/>
</dbReference>
<dbReference type="EMBL" id="WIOL01000002">
    <property type="protein sequence ID" value="MQT16832.1"/>
    <property type="molecule type" value="Genomic_DNA"/>
</dbReference>
<comment type="caution">
    <text evidence="11">The sequence shown here is derived from an EMBL/GenBank/DDBJ whole genome shotgun (WGS) entry which is preliminary data.</text>
</comment>
<evidence type="ECO:0000256" key="4">
    <source>
        <dbReference type="ARBA" id="ARBA00022741"/>
    </source>
</evidence>
<sequence length="457" mass="48654">MHRPATAADPEELAAFLAANPGIEFLDVHYTNLAGVPRGKRLRAHEFAAAFENGRFLPGSILVVDITGLDVEESGMVWEDGDADRVGWPVPGTLARAPWLGADSADVMLSMHELDGRPCALDPRQVLRNVIARFTADGLTPVVACELEFYLVDAARTADGGIALPRGLDGRVPGHRQVYGLDPVDLDGAFLRDLWAACDALGLPTGAAIGEYAAGQYEVTLAHKPDALAAADDAVRFKRVAKGVAARHGRTATFMAKPFADVSGSGLHIHVSVLDAQGRNIFAGDAPEGSAALAHAIGGAANLMPGSIAVFAPNANSYRRFRPNSYAPVRAGWGVNNRTVPLRIPVGPRESRHLEHRLSGADANPWLAVAAVLAGVHHGLTHRIDPGPPVTGDGQTTGERLPTDWAHALALFEGSRVLADYWGGRAAEMFATVKRVEAERYNSVITPLDYDWVLRSA</sequence>
<organism evidence="11 12">
    <name type="scientific">Sandarakinorhabdus fusca</name>
    <dbReference type="NCBI Taxonomy" id="1439888"/>
    <lineage>
        <taxon>Bacteria</taxon>
        <taxon>Pseudomonadati</taxon>
        <taxon>Pseudomonadota</taxon>
        <taxon>Alphaproteobacteria</taxon>
        <taxon>Sphingomonadales</taxon>
        <taxon>Sphingosinicellaceae</taxon>
        <taxon>Sandarakinorhabdus</taxon>
    </lineage>
</organism>
<comment type="function">
    <text evidence="2">Catalyzes the ATP-dependent biosynthesis of glutamine from glutamate and ammonia.</text>
</comment>
<dbReference type="SUPFAM" id="SSF54368">
    <property type="entry name" value="Glutamine synthetase, N-terminal domain"/>
    <property type="match status" value="1"/>
</dbReference>
<keyword evidence="12" id="KW-1185">Reference proteome</keyword>
<protein>
    <submittedName>
        <fullName evidence="11">Glutamine synthetase</fullName>
    </submittedName>
</protein>
<evidence type="ECO:0000256" key="5">
    <source>
        <dbReference type="ARBA" id="ARBA00022840"/>
    </source>
</evidence>
<dbReference type="InterPro" id="IPR014746">
    <property type="entry name" value="Gln_synth/guanido_kin_cat_dom"/>
</dbReference>
<evidence type="ECO:0000256" key="6">
    <source>
        <dbReference type="ARBA" id="ARBA00023231"/>
    </source>
</evidence>
<keyword evidence="5" id="KW-0067">ATP-binding</keyword>
<evidence type="ECO:0000313" key="11">
    <source>
        <dbReference type="EMBL" id="MQT16832.1"/>
    </source>
</evidence>
<dbReference type="GO" id="GO:0006542">
    <property type="term" value="P:glutamine biosynthetic process"/>
    <property type="evidence" value="ECO:0007669"/>
    <property type="project" value="InterPro"/>
</dbReference>
<dbReference type="PROSITE" id="PS51986">
    <property type="entry name" value="GS_BETA_GRASP"/>
    <property type="match status" value="1"/>
</dbReference>
<dbReference type="PROSITE" id="PS51987">
    <property type="entry name" value="GS_CATALYTIC"/>
    <property type="match status" value="1"/>
</dbReference>
<dbReference type="Gene3D" id="3.30.590.10">
    <property type="entry name" value="Glutamine synthetase/guanido kinase, catalytic domain"/>
    <property type="match status" value="1"/>
</dbReference>
<name>A0A7C9GNJ6_9SPHN</name>
<dbReference type="AlphaFoldDB" id="A0A7C9GNJ6"/>
<dbReference type="PANTHER" id="PTHR43785:SF12">
    <property type="entry name" value="TYPE-1 GLUTAMINE SYNTHETASE 2"/>
    <property type="match status" value="1"/>
</dbReference>
<evidence type="ECO:0000256" key="2">
    <source>
        <dbReference type="ARBA" id="ARBA00003117"/>
    </source>
</evidence>